<dbReference type="SUPFAM" id="SSF51735">
    <property type="entry name" value="NAD(P)-binding Rossmann-fold domains"/>
    <property type="match status" value="1"/>
</dbReference>
<dbReference type="EMBL" id="PVZF01000023">
    <property type="protein sequence ID" value="PRY08833.1"/>
    <property type="molecule type" value="Genomic_DNA"/>
</dbReference>
<evidence type="ECO:0000259" key="1">
    <source>
        <dbReference type="Pfam" id="PF03446"/>
    </source>
</evidence>
<keyword evidence="4" id="KW-1185">Reference proteome</keyword>
<feature type="domain" description="6-phosphogluconate dehydrogenase NADP-binding" evidence="1">
    <location>
        <begin position="12"/>
        <end position="165"/>
    </location>
</feature>
<evidence type="ECO:0000313" key="3">
    <source>
        <dbReference type="EMBL" id="PRY08833.1"/>
    </source>
</evidence>
<dbReference type="Gene3D" id="1.10.1040.10">
    <property type="entry name" value="N-(1-d-carboxylethyl)-l-norvaline Dehydrogenase, domain 2"/>
    <property type="match status" value="1"/>
</dbReference>
<proteinExistence type="predicted"/>
<dbReference type="InterPro" id="IPR048666">
    <property type="entry name" value="RedAm-like_C"/>
</dbReference>
<evidence type="ECO:0000313" key="4">
    <source>
        <dbReference type="Proteomes" id="UP000238083"/>
    </source>
</evidence>
<dbReference type="AlphaFoldDB" id="A0A2T0QUS5"/>
<accession>A0A2T0QUS5</accession>
<name>A0A2T0QUS5_9ACTN</name>
<dbReference type="InterPro" id="IPR013328">
    <property type="entry name" value="6PGD_dom2"/>
</dbReference>
<dbReference type="Proteomes" id="UP000238083">
    <property type="component" value="Unassembled WGS sequence"/>
</dbReference>
<dbReference type="Pfam" id="PF03446">
    <property type="entry name" value="NAD_binding_2"/>
    <property type="match status" value="1"/>
</dbReference>
<protein>
    <submittedName>
        <fullName evidence="3">3-hydroxyisobutyrate dehydrogenase-like beta-hydroxyacid dehydrogenase</fullName>
    </submittedName>
</protein>
<comment type="caution">
    <text evidence="3">The sequence shown here is derived from an EMBL/GenBank/DDBJ whole genome shotgun (WGS) entry which is preliminary data.</text>
</comment>
<dbReference type="Gene3D" id="3.40.50.720">
    <property type="entry name" value="NAD(P)-binding Rossmann-like Domain"/>
    <property type="match status" value="1"/>
</dbReference>
<sequence length="298" mass="31741">MKNPSPIPLPRVVILGAGLMGSAIARELLRLGCSVDVWNRTPAKTTPLVQEGAGTGTLQSVMTGPALVLLCLSNYETARAVLAEAEEPLRDAALVNLVTGSPTEAEEFSSWASERGARYLDGAIEAYPNDIGQSTTLVNYSGHVDVWTDHRELLLAIAGASTYVGERPGAANVLDAAMAGSFYNVSIGAFLEAQSYALSQGVTPQQLRSGLPYWLELLRRSLEEGISAVEGGVYDTDQATLVVYHDAVRSWLSTVNHADQRSTLLTANEESLRSAVAAGHGPRSIFAQHLLTSKSVFS</sequence>
<dbReference type="PANTHER" id="PTHR43580:SF2">
    <property type="entry name" value="CYTOKINE-LIKE NUCLEAR FACTOR N-PAC"/>
    <property type="match status" value="1"/>
</dbReference>
<gene>
    <name evidence="3" type="ORF">CLV37_12312</name>
</gene>
<evidence type="ECO:0000259" key="2">
    <source>
        <dbReference type="Pfam" id="PF21761"/>
    </source>
</evidence>
<dbReference type="InterPro" id="IPR051265">
    <property type="entry name" value="HIBADH-related_NP60_sf"/>
</dbReference>
<dbReference type="OrthoDB" id="4029976at2"/>
<dbReference type="Pfam" id="PF21761">
    <property type="entry name" value="RedAm-like_C"/>
    <property type="match status" value="1"/>
</dbReference>
<dbReference type="GO" id="GO:0050661">
    <property type="term" value="F:NADP binding"/>
    <property type="evidence" value="ECO:0007669"/>
    <property type="project" value="InterPro"/>
</dbReference>
<dbReference type="InterPro" id="IPR006115">
    <property type="entry name" value="6PGDH_NADP-bd"/>
</dbReference>
<dbReference type="PANTHER" id="PTHR43580">
    <property type="entry name" value="OXIDOREDUCTASE GLYR1-RELATED"/>
    <property type="match status" value="1"/>
</dbReference>
<dbReference type="InterPro" id="IPR036291">
    <property type="entry name" value="NAD(P)-bd_dom_sf"/>
</dbReference>
<organism evidence="3 4">
    <name type="scientific">Kineococcus rhizosphaerae</name>
    <dbReference type="NCBI Taxonomy" id="559628"/>
    <lineage>
        <taxon>Bacteria</taxon>
        <taxon>Bacillati</taxon>
        <taxon>Actinomycetota</taxon>
        <taxon>Actinomycetes</taxon>
        <taxon>Kineosporiales</taxon>
        <taxon>Kineosporiaceae</taxon>
        <taxon>Kineococcus</taxon>
    </lineage>
</organism>
<feature type="domain" description="NADPH-dependent reductive aminase-like C-terminal" evidence="2">
    <location>
        <begin position="168"/>
        <end position="285"/>
    </location>
</feature>
<dbReference type="RefSeq" id="WP_106215570.1">
    <property type="nucleotide sequence ID" value="NZ_PVZF01000023.1"/>
</dbReference>
<reference evidence="3 4" key="1">
    <citation type="submission" date="2018-03" db="EMBL/GenBank/DDBJ databases">
        <title>Genomic Encyclopedia of Archaeal and Bacterial Type Strains, Phase II (KMG-II): from individual species to whole genera.</title>
        <authorList>
            <person name="Goeker M."/>
        </authorList>
    </citation>
    <scope>NUCLEOTIDE SEQUENCE [LARGE SCALE GENOMIC DNA]</scope>
    <source>
        <strain evidence="3 4">DSM 19711</strain>
    </source>
</reference>